<dbReference type="InterPro" id="IPR036909">
    <property type="entry name" value="Cyt_c-like_dom_sf"/>
</dbReference>
<dbReference type="AlphaFoldDB" id="A0A1G5P7M7"/>
<dbReference type="OrthoDB" id="9805202at2"/>
<dbReference type="SUPFAM" id="SSF46626">
    <property type="entry name" value="Cytochrome c"/>
    <property type="match status" value="2"/>
</dbReference>
<evidence type="ECO:0000256" key="11">
    <source>
        <dbReference type="PIRSR" id="PIRSR000294-1"/>
    </source>
</evidence>
<dbReference type="GO" id="GO:0020037">
    <property type="term" value="F:heme binding"/>
    <property type="evidence" value="ECO:0007669"/>
    <property type="project" value="InterPro"/>
</dbReference>
<keyword evidence="3 16" id="KW-0575">Peroxidase</keyword>
<feature type="signal peptide" evidence="14">
    <location>
        <begin position="1"/>
        <end position="20"/>
    </location>
</feature>
<feature type="binding site" description="axial binding residue" evidence="12">
    <location>
        <position position="94"/>
    </location>
    <ligand>
        <name>heme c</name>
        <dbReference type="ChEBI" id="CHEBI:61717"/>
        <label>1</label>
    </ligand>
    <ligandPart>
        <name>Fe</name>
        <dbReference type="ChEBI" id="CHEBI:18248"/>
    </ligandPart>
</feature>
<dbReference type="InterPro" id="IPR004852">
    <property type="entry name" value="Di-haem_cyt_c_peroxidsae"/>
</dbReference>
<keyword evidence="10 12" id="KW-0408">Iron</keyword>
<comment type="PTM">
    <text evidence="11">Binds 2 heme groups per subunit.</text>
</comment>
<evidence type="ECO:0000259" key="15">
    <source>
        <dbReference type="PROSITE" id="PS51007"/>
    </source>
</evidence>
<feature type="domain" description="Cytochrome c" evidence="15">
    <location>
        <begin position="206"/>
        <end position="323"/>
    </location>
</feature>
<feature type="binding site" description="axial binding residue" evidence="12">
    <location>
        <position position="298"/>
    </location>
    <ligand>
        <name>heme c</name>
        <dbReference type="ChEBI" id="CHEBI:61717"/>
        <label>2</label>
    </ligand>
    <ligandPart>
        <name>Fe</name>
        <dbReference type="ChEBI" id="CHEBI:18248"/>
    </ligandPart>
</feature>
<dbReference type="STRING" id="1120955.SAMN03080610_03447"/>
<dbReference type="GO" id="GO:0004130">
    <property type="term" value="F:cytochrome-c peroxidase activity"/>
    <property type="evidence" value="ECO:0007669"/>
    <property type="project" value="TreeGrafter"/>
</dbReference>
<feature type="binding site" description="covalent" evidence="11">
    <location>
        <position position="220"/>
    </location>
    <ligand>
        <name>heme c</name>
        <dbReference type="ChEBI" id="CHEBI:61717"/>
        <label>2</label>
    </ligand>
</feature>
<feature type="region of interest" description="Disordered" evidence="13">
    <location>
        <begin position="335"/>
        <end position="354"/>
    </location>
</feature>
<keyword evidence="8" id="KW-0249">Electron transport</keyword>
<keyword evidence="9" id="KW-0560">Oxidoreductase</keyword>
<keyword evidence="6 14" id="KW-0732">Signal</keyword>
<keyword evidence="2" id="KW-0813">Transport</keyword>
<keyword evidence="4 11" id="KW-0349">Heme</keyword>
<keyword evidence="17" id="KW-1185">Reference proteome</keyword>
<dbReference type="InterPro" id="IPR009056">
    <property type="entry name" value="Cyt_c-like_dom"/>
</dbReference>
<feature type="domain" description="Cytochrome c" evidence="15">
    <location>
        <begin position="52"/>
        <end position="156"/>
    </location>
</feature>
<evidence type="ECO:0000256" key="1">
    <source>
        <dbReference type="ARBA" id="ARBA00004418"/>
    </source>
</evidence>
<dbReference type="Proteomes" id="UP000199347">
    <property type="component" value="Unassembled WGS sequence"/>
</dbReference>
<evidence type="ECO:0000256" key="6">
    <source>
        <dbReference type="ARBA" id="ARBA00022729"/>
    </source>
</evidence>
<reference evidence="16 17" key="1">
    <citation type="submission" date="2016-10" db="EMBL/GenBank/DDBJ databases">
        <authorList>
            <person name="de Groot N.N."/>
        </authorList>
    </citation>
    <scope>NUCLEOTIDE SEQUENCE [LARGE SCALE GENOMIC DNA]</scope>
    <source>
        <strain evidence="16 17">DSM 2698</strain>
    </source>
</reference>
<evidence type="ECO:0000256" key="8">
    <source>
        <dbReference type="ARBA" id="ARBA00022982"/>
    </source>
</evidence>
<dbReference type="Pfam" id="PF00034">
    <property type="entry name" value="Cytochrom_C"/>
    <property type="match status" value="1"/>
</dbReference>
<evidence type="ECO:0000256" key="10">
    <source>
        <dbReference type="ARBA" id="ARBA00023004"/>
    </source>
</evidence>
<dbReference type="PANTHER" id="PTHR30600">
    <property type="entry name" value="CYTOCHROME C PEROXIDASE-RELATED"/>
    <property type="match status" value="1"/>
</dbReference>
<feature type="binding site" description="covalent" evidence="11">
    <location>
        <position position="223"/>
    </location>
    <ligand>
        <name>heme c</name>
        <dbReference type="ChEBI" id="CHEBI:61717"/>
        <label>2</label>
    </ligand>
</feature>
<feature type="binding site" description="axial binding residue" evidence="12">
    <location>
        <position position="224"/>
    </location>
    <ligand>
        <name>heme c</name>
        <dbReference type="ChEBI" id="CHEBI:61717"/>
        <label>2</label>
    </ligand>
    <ligandPart>
        <name>Fe</name>
        <dbReference type="ChEBI" id="CHEBI:18248"/>
    </ligandPart>
</feature>
<dbReference type="PROSITE" id="PS51007">
    <property type="entry name" value="CYTC"/>
    <property type="match status" value="2"/>
</dbReference>
<dbReference type="Pfam" id="PF03150">
    <property type="entry name" value="CCP_MauG"/>
    <property type="match status" value="1"/>
</dbReference>
<evidence type="ECO:0000256" key="13">
    <source>
        <dbReference type="SAM" id="MobiDB-lite"/>
    </source>
</evidence>
<dbReference type="GO" id="GO:0009055">
    <property type="term" value="F:electron transfer activity"/>
    <property type="evidence" value="ECO:0007669"/>
    <property type="project" value="InterPro"/>
</dbReference>
<dbReference type="EMBL" id="FMVW01000010">
    <property type="protein sequence ID" value="SCZ45514.1"/>
    <property type="molecule type" value="Genomic_DNA"/>
</dbReference>
<feature type="binding site" description="axial binding residue" evidence="12">
    <location>
        <position position="78"/>
    </location>
    <ligand>
        <name>heme c</name>
        <dbReference type="ChEBI" id="CHEBI:61717"/>
        <label>1</label>
    </ligand>
    <ligandPart>
        <name>Fe</name>
        <dbReference type="ChEBI" id="CHEBI:18248"/>
    </ligandPart>
</feature>
<dbReference type="Gene3D" id="1.10.760.10">
    <property type="entry name" value="Cytochrome c-like domain"/>
    <property type="match status" value="2"/>
</dbReference>
<dbReference type="RefSeq" id="WP_092816181.1">
    <property type="nucleotide sequence ID" value="NZ_FMVW01000010.1"/>
</dbReference>
<feature type="binding site" description="covalent" evidence="11">
    <location>
        <position position="74"/>
    </location>
    <ligand>
        <name>heme c</name>
        <dbReference type="ChEBI" id="CHEBI:61717"/>
        <label>1</label>
    </ligand>
</feature>
<dbReference type="PIRSF" id="PIRSF000294">
    <property type="entry name" value="Cytochrome-c_peroxidase"/>
    <property type="match status" value="1"/>
</dbReference>
<dbReference type="FunFam" id="1.10.760.10:FF:000004">
    <property type="entry name" value="Cytochrome c peroxidase"/>
    <property type="match status" value="1"/>
</dbReference>
<evidence type="ECO:0000313" key="16">
    <source>
        <dbReference type="EMBL" id="SCZ45514.1"/>
    </source>
</evidence>
<name>A0A1G5P7M7_AFIMA</name>
<evidence type="ECO:0000256" key="2">
    <source>
        <dbReference type="ARBA" id="ARBA00022448"/>
    </source>
</evidence>
<accession>A0A1G5P7M7</accession>
<gene>
    <name evidence="16" type="ORF">SAMN03080610_03447</name>
</gene>
<proteinExistence type="predicted"/>
<evidence type="ECO:0000256" key="4">
    <source>
        <dbReference type="ARBA" id="ARBA00022617"/>
    </source>
</evidence>
<feature type="chain" id="PRO_5011637312" evidence="14">
    <location>
        <begin position="21"/>
        <end position="354"/>
    </location>
</feature>
<evidence type="ECO:0000256" key="9">
    <source>
        <dbReference type="ARBA" id="ARBA00023002"/>
    </source>
</evidence>
<dbReference type="InterPro" id="IPR026259">
    <property type="entry name" value="MauG/Cytc_peroxidase"/>
</dbReference>
<dbReference type="PANTHER" id="PTHR30600:SF7">
    <property type="entry name" value="CYTOCHROME C PEROXIDASE-RELATED"/>
    <property type="match status" value="1"/>
</dbReference>
<dbReference type="InterPro" id="IPR051395">
    <property type="entry name" value="Cytochrome_c_Peroxidase/MauG"/>
</dbReference>
<evidence type="ECO:0000256" key="5">
    <source>
        <dbReference type="ARBA" id="ARBA00022723"/>
    </source>
</evidence>
<evidence type="ECO:0000313" key="17">
    <source>
        <dbReference type="Proteomes" id="UP000199347"/>
    </source>
</evidence>
<protein>
    <submittedName>
        <fullName evidence="16">Cytochrome c peroxidase</fullName>
    </submittedName>
</protein>
<evidence type="ECO:0000256" key="14">
    <source>
        <dbReference type="SAM" id="SignalP"/>
    </source>
</evidence>
<comment type="subcellular location">
    <subcellularLocation>
        <location evidence="1">Periplasm</location>
    </subcellularLocation>
</comment>
<dbReference type="GO" id="GO:0046872">
    <property type="term" value="F:metal ion binding"/>
    <property type="evidence" value="ECO:0007669"/>
    <property type="project" value="UniProtKB-KW"/>
</dbReference>
<dbReference type="GO" id="GO:0042597">
    <property type="term" value="C:periplasmic space"/>
    <property type="evidence" value="ECO:0007669"/>
    <property type="project" value="UniProtKB-SubCell"/>
</dbReference>
<comment type="cofactor">
    <cofactor evidence="11">
        <name>heme</name>
        <dbReference type="ChEBI" id="CHEBI:30413"/>
    </cofactor>
    <text evidence="11">Binds 2 heme groups.</text>
</comment>
<sequence length="354" mass="38370">MTRLLVSLLLTAGLGTAAYAADDQKLIEDANGFFDPIPTMVQAPENNAITREKVELGKMLYFDPRLSSSHLLSCNTCHNLGLAGTDLQPTSVGHGWQRGPRNAPTVLNSVFNIAQFWDGRAADLKAQAVGPMQAAVEMNSTPDEVVAVLNSMPEYKERFDVVFSGDEDPVTLDNVAKAIEAFEVTLVTPASRFDQFLDGNANALNDKEKHGLSLFMEKGCVSCHSGVNVGGQDYFPFGVVEKPGADILPPDDKGRFAVTHTATDEYVFRAGTLRNIALTAPYFHSGQVWSLRQAVQVMATAQLGTELTEDEVDSMVAFLHTLTGEQPQVDYPILPASTDETPRPVLTVPGQENN</sequence>
<feature type="binding site" description="covalent" evidence="11">
    <location>
        <position position="77"/>
    </location>
    <ligand>
        <name>heme c</name>
        <dbReference type="ChEBI" id="CHEBI:61717"/>
        <label>1</label>
    </ligand>
</feature>
<organism evidence="16 17">
    <name type="scientific">Afifella marina DSM 2698</name>
    <dbReference type="NCBI Taxonomy" id="1120955"/>
    <lineage>
        <taxon>Bacteria</taxon>
        <taxon>Pseudomonadati</taxon>
        <taxon>Pseudomonadota</taxon>
        <taxon>Alphaproteobacteria</taxon>
        <taxon>Hyphomicrobiales</taxon>
        <taxon>Afifellaceae</taxon>
        <taxon>Afifella</taxon>
    </lineage>
</organism>
<evidence type="ECO:0000256" key="12">
    <source>
        <dbReference type="PIRSR" id="PIRSR000294-2"/>
    </source>
</evidence>
<keyword evidence="5 12" id="KW-0479">Metal-binding</keyword>
<evidence type="ECO:0000256" key="7">
    <source>
        <dbReference type="ARBA" id="ARBA00022764"/>
    </source>
</evidence>
<keyword evidence="7" id="KW-0574">Periplasm</keyword>
<evidence type="ECO:0000256" key="3">
    <source>
        <dbReference type="ARBA" id="ARBA00022559"/>
    </source>
</evidence>